<dbReference type="Proteomes" id="UP000243217">
    <property type="component" value="Unassembled WGS sequence"/>
</dbReference>
<gene>
    <name evidence="2" type="ORF">THRCLA_10536</name>
</gene>
<reference evidence="2 3" key="1">
    <citation type="journal article" date="2014" name="Genome Biol. Evol.">
        <title>The secreted proteins of Achlya hypogyna and Thraustotheca clavata identify the ancestral oomycete secretome and reveal gene acquisitions by horizontal gene transfer.</title>
        <authorList>
            <person name="Misner I."/>
            <person name="Blouin N."/>
            <person name="Leonard G."/>
            <person name="Richards T.A."/>
            <person name="Lane C.E."/>
        </authorList>
    </citation>
    <scope>NUCLEOTIDE SEQUENCE [LARGE SCALE GENOMIC DNA]</scope>
    <source>
        <strain evidence="2 3">ATCC 34112</strain>
    </source>
</reference>
<organism evidence="2 3">
    <name type="scientific">Thraustotheca clavata</name>
    <dbReference type="NCBI Taxonomy" id="74557"/>
    <lineage>
        <taxon>Eukaryota</taxon>
        <taxon>Sar</taxon>
        <taxon>Stramenopiles</taxon>
        <taxon>Oomycota</taxon>
        <taxon>Saprolegniomycetes</taxon>
        <taxon>Saprolegniales</taxon>
        <taxon>Achlyaceae</taxon>
        <taxon>Thraustotheca</taxon>
    </lineage>
</organism>
<feature type="transmembrane region" description="Helical" evidence="1">
    <location>
        <begin position="544"/>
        <end position="568"/>
    </location>
</feature>
<keyword evidence="1" id="KW-1133">Transmembrane helix</keyword>
<proteinExistence type="predicted"/>
<accession>A0A1V9YLD7</accession>
<keyword evidence="1" id="KW-0812">Transmembrane</keyword>
<keyword evidence="1" id="KW-0472">Membrane</keyword>
<dbReference type="AlphaFoldDB" id="A0A1V9YLD7"/>
<feature type="transmembrane region" description="Helical" evidence="1">
    <location>
        <begin position="715"/>
        <end position="735"/>
    </location>
</feature>
<evidence type="ECO:0008006" key="4">
    <source>
        <dbReference type="Google" id="ProtNLM"/>
    </source>
</evidence>
<dbReference type="OrthoDB" id="10504178at2759"/>
<keyword evidence="3" id="KW-1185">Reference proteome</keyword>
<feature type="transmembrane region" description="Helical" evidence="1">
    <location>
        <begin position="848"/>
        <end position="868"/>
    </location>
</feature>
<dbReference type="STRING" id="74557.A0A1V9YLD7"/>
<evidence type="ECO:0000256" key="1">
    <source>
        <dbReference type="SAM" id="Phobius"/>
    </source>
</evidence>
<evidence type="ECO:0000313" key="3">
    <source>
        <dbReference type="Proteomes" id="UP000243217"/>
    </source>
</evidence>
<evidence type="ECO:0000313" key="2">
    <source>
        <dbReference type="EMBL" id="OQR86538.1"/>
    </source>
</evidence>
<feature type="non-terminal residue" evidence="2">
    <location>
        <position position="976"/>
    </location>
</feature>
<comment type="caution">
    <text evidence="2">The sequence shown here is derived from an EMBL/GenBank/DDBJ whole genome shotgun (WGS) entry which is preliminary data.</text>
</comment>
<feature type="transmembrane region" description="Helical" evidence="1">
    <location>
        <begin position="629"/>
        <end position="645"/>
    </location>
</feature>
<sequence length="976" mass="109882">MTKVQAAAFSIYCLTLFFPYLNNDYIWFDFVSANTSQALINTLNMQLTLANTAFDPFSATSGLSIHDHIGINMAYPRMLMHQELTTLEAAVNGLQKLQPIRVVTVITQYCWVDFEKRWAMAHTRKRQERCREYYQLNGAVYMESVLRNIDYNAWLITTQNLFNARIAAGILDASPESGSAFFTYLKQHTPLSTPNEVKVWESYGIRTFQLQYSNQYQIGLQEDIIISNAMGSSWSLPIKTIASKYRGTLRLTCYMYCALNNDLKVTQGNQSLIQNSSTYFGLTNENLVEEVIIGSPLPPVFDAVHSDIGPMVNIDLYWIEAPTKFLTIVQKFRWSILSKVEKDPSFAASFTSLGSYALRPTPLKWRNNTYRFYGGNPMCGFSVALSFVQESFGFDDTCATQNALKINWNPFTSVFAFMMVGGNISSVCQQLLSHDELTLCFQLMTALKDINLGFLTAPTTIPIINLRFLQFVSVGVNGPIHIQSQNLLEDSFNFFGWMCIYEWVLQEREAVSFHGDNGYYPLLSYATTPKPLPKQAITSSVAIYLWYCCSVTSVGLTGVAVLLFLLSIHHRPQKCEWFMFNRITSATWLNRSFLLVRGVTAVLIMSSAIVMPSQENGATFFHNVPRSTIVSSLLAGEATWITYVFQEVFYPMTGNATARYARRTCLLVWLLLIVLDVWVPVTPTFSLERNCNSENMDTMVYCTSGSIEIGSWKRAVLLICFLVLSVVVGSLMVVFQSKKSVNGPIPSLLLPSAAVAFCNPMSIINLVESRLDVIEALTIGLLHFRVLGKEIFFDTKLWLPLISPDEISTVNGLIALPNAQNAITPLDVGPGLTSLNISTWLKRRTQNLVMVSAIIYVITSLLSNIAYLTVARSFLANDFGWTGFNSSGMHTFLANQLNAQLLLSNNQTIKLTNLSLVDITQLYNTSNARISWSVNAPRRQLNHPSNPLQNTINNLRNMDPCKLPWMFTQYCYLDFK</sequence>
<feature type="transmembrane region" description="Helical" evidence="1">
    <location>
        <begin position="666"/>
        <end position="687"/>
    </location>
</feature>
<feature type="transmembrane region" description="Helical" evidence="1">
    <location>
        <begin position="588"/>
        <end position="609"/>
    </location>
</feature>
<protein>
    <recommendedName>
        <fullName evidence="4">Transmembrane protein</fullName>
    </recommendedName>
</protein>
<name>A0A1V9YLD7_9STRA</name>
<dbReference type="EMBL" id="JNBS01003511">
    <property type="protein sequence ID" value="OQR86538.1"/>
    <property type="molecule type" value="Genomic_DNA"/>
</dbReference>